<evidence type="ECO:0000313" key="4">
    <source>
        <dbReference type="Proteomes" id="UP001501444"/>
    </source>
</evidence>
<feature type="transmembrane region" description="Helical" evidence="2">
    <location>
        <begin position="92"/>
        <end position="110"/>
    </location>
</feature>
<dbReference type="Proteomes" id="UP001501444">
    <property type="component" value="Unassembled WGS sequence"/>
</dbReference>
<organism evidence="3 4">
    <name type="scientific">Dactylosporangium salmoneum</name>
    <dbReference type="NCBI Taxonomy" id="53361"/>
    <lineage>
        <taxon>Bacteria</taxon>
        <taxon>Bacillati</taxon>
        <taxon>Actinomycetota</taxon>
        <taxon>Actinomycetes</taxon>
        <taxon>Micromonosporales</taxon>
        <taxon>Micromonosporaceae</taxon>
        <taxon>Dactylosporangium</taxon>
    </lineage>
</organism>
<keyword evidence="2" id="KW-0472">Membrane</keyword>
<evidence type="ECO:0000256" key="1">
    <source>
        <dbReference type="SAM" id="MobiDB-lite"/>
    </source>
</evidence>
<reference evidence="3 4" key="1">
    <citation type="journal article" date="2019" name="Int. J. Syst. Evol. Microbiol.">
        <title>The Global Catalogue of Microorganisms (GCM) 10K type strain sequencing project: providing services to taxonomists for standard genome sequencing and annotation.</title>
        <authorList>
            <consortium name="The Broad Institute Genomics Platform"/>
            <consortium name="The Broad Institute Genome Sequencing Center for Infectious Disease"/>
            <person name="Wu L."/>
            <person name="Ma J."/>
        </authorList>
    </citation>
    <scope>NUCLEOTIDE SEQUENCE [LARGE SCALE GENOMIC DNA]</scope>
    <source>
        <strain evidence="3 4">JCM 3272</strain>
    </source>
</reference>
<keyword evidence="4" id="KW-1185">Reference proteome</keyword>
<sequence length="238" mass="23711">MTHAASPFRRPDAEPSGSPYSRSYSPVDPTLDDATVEAQAYGHALADLPTVEVVREPIELDDEPDLLAEPPLDDDLNERIAKSAPRRLANRATYVLAGLALLVVGFVGGAQVQKNYGTAPAASGPGGVNPAALASAFAGRGGGQGFPGAAGGTGQGGTGQGGTGTGGRGGITGTVKLVDGTTVYVESADGTTYIVKTSDKTTVSAPGALKDLTAGSTVTVQGQNADGTVTATAITKSK</sequence>
<protein>
    <recommendedName>
        <fullName evidence="5">DUF5666 domain-containing protein</fullName>
    </recommendedName>
</protein>
<accession>A0ABN3H4L5</accession>
<proteinExistence type="predicted"/>
<evidence type="ECO:0000313" key="3">
    <source>
        <dbReference type="EMBL" id="GAA2368979.1"/>
    </source>
</evidence>
<keyword evidence="2" id="KW-0812">Transmembrane</keyword>
<dbReference type="EMBL" id="BAAARV010000067">
    <property type="protein sequence ID" value="GAA2368979.1"/>
    <property type="molecule type" value="Genomic_DNA"/>
</dbReference>
<evidence type="ECO:0000256" key="2">
    <source>
        <dbReference type="SAM" id="Phobius"/>
    </source>
</evidence>
<comment type="caution">
    <text evidence="3">The sequence shown here is derived from an EMBL/GenBank/DDBJ whole genome shotgun (WGS) entry which is preliminary data.</text>
</comment>
<evidence type="ECO:0008006" key="5">
    <source>
        <dbReference type="Google" id="ProtNLM"/>
    </source>
</evidence>
<feature type="region of interest" description="Disordered" evidence="1">
    <location>
        <begin position="1"/>
        <end position="29"/>
    </location>
</feature>
<dbReference type="RefSeq" id="WP_344616778.1">
    <property type="nucleotide sequence ID" value="NZ_BAAARV010000067.1"/>
</dbReference>
<keyword evidence="2" id="KW-1133">Transmembrane helix</keyword>
<gene>
    <name evidence="3" type="ORF">GCM10010170_069170</name>
</gene>
<feature type="region of interest" description="Disordered" evidence="1">
    <location>
        <begin position="144"/>
        <end position="169"/>
    </location>
</feature>
<feature type="compositionally biased region" description="Low complexity" evidence="1">
    <location>
        <begin position="15"/>
        <end position="26"/>
    </location>
</feature>
<name>A0ABN3H4L5_9ACTN</name>